<name>M3B6Z0_PSEFD</name>
<gene>
    <name evidence="2" type="ORF">MYCFIDRAFT_173958</name>
</gene>
<reference evidence="2 3" key="1">
    <citation type="journal article" date="2012" name="PLoS Pathog.">
        <title>Diverse lifestyles and strategies of plant pathogenesis encoded in the genomes of eighteen Dothideomycetes fungi.</title>
        <authorList>
            <person name="Ohm R.A."/>
            <person name="Feau N."/>
            <person name="Henrissat B."/>
            <person name="Schoch C.L."/>
            <person name="Horwitz B.A."/>
            <person name="Barry K.W."/>
            <person name="Condon B.J."/>
            <person name="Copeland A.C."/>
            <person name="Dhillon B."/>
            <person name="Glaser F."/>
            <person name="Hesse C.N."/>
            <person name="Kosti I."/>
            <person name="LaButti K."/>
            <person name="Lindquist E.A."/>
            <person name="Lucas S."/>
            <person name="Salamov A.A."/>
            <person name="Bradshaw R.E."/>
            <person name="Ciuffetti L."/>
            <person name="Hamelin R.C."/>
            <person name="Kema G.H.J."/>
            <person name="Lawrence C."/>
            <person name="Scott J.A."/>
            <person name="Spatafora J.W."/>
            <person name="Turgeon B.G."/>
            <person name="de Wit P.J.G.M."/>
            <person name="Zhong S."/>
            <person name="Goodwin S.B."/>
            <person name="Grigoriev I.V."/>
        </authorList>
    </citation>
    <scope>NUCLEOTIDE SEQUENCE [LARGE SCALE GENOMIC DNA]</scope>
    <source>
        <strain evidence="2 3">CIRAD86</strain>
    </source>
</reference>
<dbReference type="AlphaFoldDB" id="M3B6Z0"/>
<feature type="region of interest" description="Disordered" evidence="1">
    <location>
        <begin position="118"/>
        <end position="167"/>
    </location>
</feature>
<dbReference type="Proteomes" id="UP000016932">
    <property type="component" value="Unassembled WGS sequence"/>
</dbReference>
<protein>
    <submittedName>
        <fullName evidence="2">Uncharacterized protein</fullName>
    </submittedName>
</protein>
<feature type="compositionally biased region" description="Acidic residues" evidence="1">
    <location>
        <begin position="128"/>
        <end position="142"/>
    </location>
</feature>
<feature type="region of interest" description="Disordered" evidence="1">
    <location>
        <begin position="296"/>
        <end position="321"/>
    </location>
</feature>
<dbReference type="GeneID" id="19333103"/>
<feature type="compositionally biased region" description="Pro residues" evidence="1">
    <location>
        <begin position="153"/>
        <end position="164"/>
    </location>
</feature>
<dbReference type="HOGENOM" id="CLU_866348_0_0_1"/>
<sequence>MWDTAQTRCSCMGGSHHWVIGSNAKCKNDLDGSSQRHELTCNVTRRQSMQTTRAKPKQCFGNPLCQRGSSGQSSKRYGIDVRLLPEGMTARFSAPRGRAVTSRAGKGGEFVVTLDTNNEANEKSMTVWEEEEEEEEEEDGEGEERWASMASIPRPPPRPRPRPPSASFSAVLRQHAVRDASCVHLPLPGLDGLDPIGHNGGASQDAWTRFTRSLKTRQVDFLTVTVPSWGALPKFRPALRRLSFVVAHGPRPTSLRGDATCCAFAFSRVRHGQDGLYTSASTARRFRVSCNTTLGPSSPQAGYAYKEDRPDPLSPYQQRDT</sequence>
<dbReference type="KEGG" id="pfj:MYCFIDRAFT_173958"/>
<evidence type="ECO:0000256" key="1">
    <source>
        <dbReference type="SAM" id="MobiDB-lite"/>
    </source>
</evidence>
<accession>M3B6Z0</accession>
<dbReference type="EMBL" id="KB446557">
    <property type="protein sequence ID" value="EME85098.1"/>
    <property type="molecule type" value="Genomic_DNA"/>
</dbReference>
<dbReference type="RefSeq" id="XP_007925582.1">
    <property type="nucleotide sequence ID" value="XM_007927391.1"/>
</dbReference>
<proteinExistence type="predicted"/>
<dbReference type="VEuPathDB" id="FungiDB:MYCFIDRAFT_173958"/>
<evidence type="ECO:0000313" key="3">
    <source>
        <dbReference type="Proteomes" id="UP000016932"/>
    </source>
</evidence>
<evidence type="ECO:0000313" key="2">
    <source>
        <dbReference type="EMBL" id="EME85098.1"/>
    </source>
</evidence>
<keyword evidence="3" id="KW-1185">Reference proteome</keyword>
<organism evidence="2 3">
    <name type="scientific">Pseudocercospora fijiensis (strain CIRAD86)</name>
    <name type="common">Black leaf streak disease fungus</name>
    <name type="synonym">Mycosphaerella fijiensis</name>
    <dbReference type="NCBI Taxonomy" id="383855"/>
    <lineage>
        <taxon>Eukaryota</taxon>
        <taxon>Fungi</taxon>
        <taxon>Dikarya</taxon>
        <taxon>Ascomycota</taxon>
        <taxon>Pezizomycotina</taxon>
        <taxon>Dothideomycetes</taxon>
        <taxon>Dothideomycetidae</taxon>
        <taxon>Mycosphaerellales</taxon>
        <taxon>Mycosphaerellaceae</taxon>
        <taxon>Pseudocercospora</taxon>
    </lineage>
</organism>